<dbReference type="InterPro" id="IPR004566">
    <property type="entry name" value="PanK"/>
</dbReference>
<dbReference type="GO" id="GO:0004594">
    <property type="term" value="F:pantothenate kinase activity"/>
    <property type="evidence" value="ECO:0007669"/>
    <property type="project" value="UniProtKB-EC"/>
</dbReference>
<accession>A0ABX1C392</accession>
<dbReference type="HAMAP" id="MF_00215">
    <property type="entry name" value="Pantothen_kinase_1"/>
    <property type="match status" value="1"/>
</dbReference>
<dbReference type="EMBL" id="JAATEN010000022">
    <property type="protein sequence ID" value="NJQ03251.1"/>
    <property type="molecule type" value="Genomic_DNA"/>
</dbReference>
<evidence type="ECO:0000256" key="8">
    <source>
        <dbReference type="ARBA" id="ARBA00022679"/>
    </source>
</evidence>
<feature type="domain" description="Phosphoribulokinase/uridine kinase" evidence="16">
    <location>
        <begin position="120"/>
        <end position="264"/>
    </location>
</feature>
<evidence type="ECO:0000256" key="1">
    <source>
        <dbReference type="ARBA" id="ARBA00001206"/>
    </source>
</evidence>
<evidence type="ECO:0000259" key="16">
    <source>
        <dbReference type="Pfam" id="PF00485"/>
    </source>
</evidence>
<keyword evidence="9 14" id="KW-0547">Nucleotide-binding</keyword>
<evidence type="ECO:0000256" key="4">
    <source>
        <dbReference type="ARBA" id="ARBA00006087"/>
    </source>
</evidence>
<evidence type="ECO:0000256" key="11">
    <source>
        <dbReference type="ARBA" id="ARBA00022840"/>
    </source>
</evidence>
<dbReference type="Gene3D" id="3.40.50.300">
    <property type="entry name" value="P-loop containing nucleotide triphosphate hydrolases"/>
    <property type="match status" value="1"/>
</dbReference>
<comment type="similarity">
    <text evidence="4 14 15">Belongs to the prokaryotic pantothenate kinase family.</text>
</comment>
<dbReference type="SUPFAM" id="SSF52540">
    <property type="entry name" value="P-loop containing nucleoside triphosphate hydrolases"/>
    <property type="match status" value="2"/>
</dbReference>
<sequence>MGPVPLTDPQQRRRPDVTPYVDLGRAEWSALRERTPLPLTADEVERLRGLGDVIDLDEVREVYLPLSRLLNLYVAATGRLRGALNTFLTGTGDAGDGPGGAGGGTGGAGVPGVQPGTPFVIGVAGSVAVGKSTVARLLQALLARWPEHPRVELVTTDGFLLPNGELRRRGLMSRKGFPESYDRRALTRFVAEVKAGHPEVTAPVYSHLVYDIVPGERLTVRGPDILIVEGLNVLQPALPGRDGRTRVGLADYFDFSVYVDARTEDIERWYLDRFRALRATAFQDPSSYFKKFTQVSEDEALEYARTMWSTINRPNLEQNILPTRGRAGLVLRKGADHKVRRLSLRKL</sequence>
<dbReference type="PANTHER" id="PTHR10285">
    <property type="entry name" value="URIDINE KINASE"/>
    <property type="match status" value="1"/>
</dbReference>
<keyword evidence="7 14" id="KW-0963">Cytoplasm</keyword>
<evidence type="ECO:0000256" key="6">
    <source>
        <dbReference type="ARBA" id="ARBA00015080"/>
    </source>
</evidence>
<dbReference type="EC" id="2.7.1.33" evidence="5 14"/>
<dbReference type="InterPro" id="IPR027417">
    <property type="entry name" value="P-loop_NTPase"/>
</dbReference>
<name>A0ABX1C392_9ACTN</name>
<evidence type="ECO:0000256" key="12">
    <source>
        <dbReference type="ARBA" id="ARBA00022993"/>
    </source>
</evidence>
<evidence type="ECO:0000256" key="14">
    <source>
        <dbReference type="HAMAP-Rule" id="MF_00215"/>
    </source>
</evidence>
<dbReference type="Pfam" id="PF00485">
    <property type="entry name" value="PRK"/>
    <property type="match status" value="1"/>
</dbReference>
<dbReference type="InterPro" id="IPR006083">
    <property type="entry name" value="PRK/URK"/>
</dbReference>
<proteinExistence type="inferred from homology"/>
<evidence type="ECO:0000256" key="5">
    <source>
        <dbReference type="ARBA" id="ARBA00012102"/>
    </source>
</evidence>
<dbReference type="Proteomes" id="UP000695264">
    <property type="component" value="Unassembled WGS sequence"/>
</dbReference>
<evidence type="ECO:0000256" key="2">
    <source>
        <dbReference type="ARBA" id="ARBA00004496"/>
    </source>
</evidence>
<evidence type="ECO:0000256" key="10">
    <source>
        <dbReference type="ARBA" id="ARBA00022777"/>
    </source>
</evidence>
<gene>
    <name evidence="14" type="primary">coaA</name>
    <name evidence="17" type="ORF">HCK00_22630</name>
</gene>
<comment type="catalytic activity">
    <reaction evidence="1 14 15">
        <text>(R)-pantothenate + ATP = (R)-4'-phosphopantothenate + ADP + H(+)</text>
        <dbReference type="Rhea" id="RHEA:16373"/>
        <dbReference type="ChEBI" id="CHEBI:10986"/>
        <dbReference type="ChEBI" id="CHEBI:15378"/>
        <dbReference type="ChEBI" id="CHEBI:29032"/>
        <dbReference type="ChEBI" id="CHEBI:30616"/>
        <dbReference type="ChEBI" id="CHEBI:456216"/>
        <dbReference type="EC" id="2.7.1.33"/>
    </reaction>
</comment>
<dbReference type="NCBIfam" id="TIGR00554">
    <property type="entry name" value="panK_bact"/>
    <property type="match status" value="1"/>
</dbReference>
<reference evidence="17 18" key="1">
    <citation type="submission" date="2020-03" db="EMBL/GenBank/DDBJ databases">
        <title>WGS of actinomycetes isolated from Thailand.</title>
        <authorList>
            <person name="Thawai C."/>
        </authorList>
    </citation>
    <scope>NUCLEOTIDE SEQUENCE [LARGE SCALE GENOMIC DNA]</scope>
    <source>
        <strain evidence="17 18">PLAI 1-29</strain>
    </source>
</reference>
<keyword evidence="18" id="KW-1185">Reference proteome</keyword>
<comment type="caution">
    <text evidence="17">The sequence shown here is derived from an EMBL/GenBank/DDBJ whole genome shotgun (WGS) entry which is preliminary data.</text>
</comment>
<evidence type="ECO:0000313" key="17">
    <source>
        <dbReference type="EMBL" id="NJQ03251.1"/>
    </source>
</evidence>
<keyword evidence="12 14" id="KW-0173">Coenzyme A biosynthesis</keyword>
<feature type="binding site" evidence="14">
    <location>
        <begin position="125"/>
        <end position="132"/>
    </location>
    <ligand>
        <name>ATP</name>
        <dbReference type="ChEBI" id="CHEBI:30616"/>
    </ligand>
</feature>
<keyword evidence="8 14" id="KW-0808">Transferase</keyword>
<keyword evidence="10 14" id="KW-0418">Kinase</keyword>
<evidence type="ECO:0000256" key="9">
    <source>
        <dbReference type="ARBA" id="ARBA00022741"/>
    </source>
</evidence>
<keyword evidence="11 14" id="KW-0067">ATP-binding</keyword>
<evidence type="ECO:0000256" key="15">
    <source>
        <dbReference type="RuleBase" id="RU003530"/>
    </source>
</evidence>
<dbReference type="RefSeq" id="WP_168103870.1">
    <property type="nucleotide sequence ID" value="NZ_JAATEN010000022.1"/>
</dbReference>
<evidence type="ECO:0000256" key="3">
    <source>
        <dbReference type="ARBA" id="ARBA00005225"/>
    </source>
</evidence>
<organism evidence="17 18">
    <name type="scientific">Streptomyces zingiberis</name>
    <dbReference type="NCBI Taxonomy" id="2053010"/>
    <lineage>
        <taxon>Bacteria</taxon>
        <taxon>Bacillati</taxon>
        <taxon>Actinomycetota</taxon>
        <taxon>Actinomycetes</taxon>
        <taxon>Kitasatosporales</taxon>
        <taxon>Streptomycetaceae</taxon>
        <taxon>Streptomyces</taxon>
    </lineage>
</organism>
<dbReference type="CDD" id="cd02025">
    <property type="entry name" value="PanK"/>
    <property type="match status" value="1"/>
</dbReference>
<dbReference type="PIRSF" id="PIRSF000545">
    <property type="entry name" value="Pantothenate_kin"/>
    <property type="match status" value="1"/>
</dbReference>
<comment type="pathway">
    <text evidence="3 14 15">Cofactor biosynthesis; coenzyme A biosynthesis; CoA from (R)-pantothenate: step 1/5.</text>
</comment>
<comment type="subcellular location">
    <subcellularLocation>
        <location evidence="2 14 15">Cytoplasm</location>
    </subcellularLocation>
</comment>
<protein>
    <recommendedName>
        <fullName evidence="6 14">Pantothenate kinase</fullName>
        <ecNumber evidence="5 14">2.7.1.33</ecNumber>
    </recommendedName>
    <alternativeName>
        <fullName evidence="13 14">Pantothenic acid kinase</fullName>
    </alternativeName>
</protein>
<evidence type="ECO:0000313" key="18">
    <source>
        <dbReference type="Proteomes" id="UP000695264"/>
    </source>
</evidence>
<evidence type="ECO:0000256" key="7">
    <source>
        <dbReference type="ARBA" id="ARBA00022490"/>
    </source>
</evidence>
<evidence type="ECO:0000256" key="13">
    <source>
        <dbReference type="ARBA" id="ARBA00032866"/>
    </source>
</evidence>